<evidence type="ECO:0000256" key="7">
    <source>
        <dbReference type="HAMAP-Rule" id="MF_00027"/>
    </source>
</evidence>
<name>A0A939H7L9_9CLOT</name>
<sequence length="465" mass="51457">MRQIMIAGTGSGTGKTTISTGIMGALKRRGHEVIPFKVGPDYIDTGFHRAATGVSSVNLDLWMAGEDHTRFLYGHHMDKGDFAVVEGVMGLYDGTGDEKGTGSTAHTAKVLNLPVILIIDGEKTGSSAAAVVLGFREYDREVNLAGVIVNRVSSESHYTLIREAIEKRTGIPCLGYVPLDQEIHLPSRHLGLVPDNEAQEADVVLKRAASLIEQYMDLEALERIAVSGEKGEKEKDPRRALKNIGSGLRIGLAEDDAFSFYYRDNVELLEYMGMEIIPFSPLQDEALPKELDGIYLGGGFPEVYAKRLSSNDTFKKSLYEAMEEGIPVYAECGGYMYLTQGILDGEGEFHDMLGFLEGHCEMTKKLQRFGYAEMTAENGAVFRGHEFHHSRWIGLATVNHTLSLKKPDHMISMLNWTCGQRRKNVQGAYGHIHFYSNLQAVGDIAQLLVKRKESKHGKNPINDKK</sequence>
<dbReference type="AlphaFoldDB" id="A0A939H7L9"/>
<feature type="domain" description="CobQ/CobB/MinD/ParA nucleotide binding" evidence="8">
    <location>
        <begin position="4"/>
        <end position="190"/>
    </location>
</feature>
<dbReference type="GO" id="GO:0042242">
    <property type="term" value="F:cobyrinic acid a,c-diamide synthase activity"/>
    <property type="evidence" value="ECO:0007669"/>
    <property type="project" value="UniProtKB-UniRule"/>
</dbReference>
<keyword evidence="3 7" id="KW-0547">Nucleotide-binding</keyword>
<dbReference type="CDD" id="cd05388">
    <property type="entry name" value="CobB_N"/>
    <property type="match status" value="1"/>
</dbReference>
<keyword evidence="7" id="KW-0169">Cobalamin biosynthesis</keyword>
<keyword evidence="2 7" id="KW-0436">Ligase</keyword>
<accession>A0A939H7L9</accession>
<comment type="similarity">
    <text evidence="7">Belongs to the CobB/CbiA family.</text>
</comment>
<dbReference type="GO" id="GO:0009236">
    <property type="term" value="P:cobalamin biosynthetic process"/>
    <property type="evidence" value="ECO:0007669"/>
    <property type="project" value="UniProtKB-UniRule"/>
</dbReference>
<dbReference type="NCBIfam" id="NF002204">
    <property type="entry name" value="PRK01077.1"/>
    <property type="match status" value="1"/>
</dbReference>
<evidence type="ECO:0000256" key="5">
    <source>
        <dbReference type="ARBA" id="ARBA00022842"/>
    </source>
</evidence>
<keyword evidence="4 7" id="KW-0067">ATP-binding</keyword>
<evidence type="ECO:0000259" key="8">
    <source>
        <dbReference type="Pfam" id="PF01656"/>
    </source>
</evidence>
<evidence type="ECO:0000313" key="11">
    <source>
        <dbReference type="Proteomes" id="UP000664218"/>
    </source>
</evidence>
<dbReference type="EMBL" id="JAFNJU010000001">
    <property type="protein sequence ID" value="MBO1263493.1"/>
    <property type="molecule type" value="Genomic_DNA"/>
</dbReference>
<comment type="caution">
    <text evidence="10">The sequence shown here is derived from an EMBL/GenBank/DDBJ whole genome shotgun (WGS) entry which is preliminary data.</text>
</comment>
<keyword evidence="6 7" id="KW-0315">Glutamine amidotransferase</keyword>
<evidence type="ECO:0000259" key="9">
    <source>
        <dbReference type="Pfam" id="PF07685"/>
    </source>
</evidence>
<dbReference type="InterPro" id="IPR004484">
    <property type="entry name" value="CbiA/CobB_synth"/>
</dbReference>
<organism evidence="10 11">
    <name type="scientific">Proteiniclasticum aestuarii</name>
    <dbReference type="NCBI Taxonomy" id="2817862"/>
    <lineage>
        <taxon>Bacteria</taxon>
        <taxon>Bacillati</taxon>
        <taxon>Bacillota</taxon>
        <taxon>Clostridia</taxon>
        <taxon>Eubacteriales</taxon>
        <taxon>Clostridiaceae</taxon>
        <taxon>Proteiniclasticum</taxon>
    </lineage>
</organism>
<comment type="function">
    <text evidence="7">Catalyzes the ATP-dependent amidation of the two carboxylate groups at positions a and c of cobyrinate, using either L-glutamine or ammonia as the nitrogen source.</text>
</comment>
<dbReference type="InterPro" id="IPR027417">
    <property type="entry name" value="P-loop_NTPase"/>
</dbReference>
<comment type="catalytic activity">
    <reaction evidence="7">
        <text>cob(II)yrinate + 2 L-glutamine + 2 ATP + 2 H2O = cob(II)yrinate a,c diamide + 2 L-glutamate + 2 ADP + 2 phosphate + 2 H(+)</text>
        <dbReference type="Rhea" id="RHEA:26289"/>
        <dbReference type="ChEBI" id="CHEBI:15377"/>
        <dbReference type="ChEBI" id="CHEBI:15378"/>
        <dbReference type="ChEBI" id="CHEBI:29985"/>
        <dbReference type="ChEBI" id="CHEBI:30616"/>
        <dbReference type="ChEBI" id="CHEBI:43474"/>
        <dbReference type="ChEBI" id="CHEBI:58359"/>
        <dbReference type="ChEBI" id="CHEBI:58537"/>
        <dbReference type="ChEBI" id="CHEBI:58894"/>
        <dbReference type="ChEBI" id="CHEBI:456216"/>
        <dbReference type="EC" id="6.3.5.11"/>
    </reaction>
</comment>
<dbReference type="PANTHER" id="PTHR43873:SF1">
    <property type="entry name" value="COBYRINATE A,C-DIAMIDE SYNTHASE"/>
    <property type="match status" value="1"/>
</dbReference>
<dbReference type="PROSITE" id="PS51274">
    <property type="entry name" value="GATASE_COBBQ"/>
    <property type="match status" value="1"/>
</dbReference>
<keyword evidence="11" id="KW-1185">Reference proteome</keyword>
<evidence type="ECO:0000256" key="6">
    <source>
        <dbReference type="ARBA" id="ARBA00022962"/>
    </source>
</evidence>
<dbReference type="PANTHER" id="PTHR43873">
    <property type="entry name" value="COBYRINATE A,C-DIAMIDE SYNTHASE"/>
    <property type="match status" value="1"/>
</dbReference>
<reference evidence="10" key="1">
    <citation type="submission" date="2021-03" db="EMBL/GenBank/DDBJ databases">
        <title>Proteiniclasticum marinus sp. nov., isolated from tidal flat sediment.</title>
        <authorList>
            <person name="Namirimu T."/>
            <person name="Yang J.-A."/>
            <person name="Yang S.-H."/>
            <person name="Kim Y.-J."/>
            <person name="Kwon K.K."/>
        </authorList>
    </citation>
    <scope>NUCLEOTIDE SEQUENCE</scope>
    <source>
        <strain evidence="10">SCR006</strain>
    </source>
</reference>
<dbReference type="SUPFAM" id="SSF52317">
    <property type="entry name" value="Class I glutamine amidotransferase-like"/>
    <property type="match status" value="1"/>
</dbReference>
<dbReference type="NCBIfam" id="TIGR00379">
    <property type="entry name" value="cobB"/>
    <property type="match status" value="1"/>
</dbReference>
<proteinExistence type="inferred from homology"/>
<comment type="cofactor">
    <cofactor evidence="1 7">
        <name>Mg(2+)</name>
        <dbReference type="ChEBI" id="CHEBI:18420"/>
    </cofactor>
</comment>
<feature type="active site" description="Nucleophile" evidence="7">
    <location>
        <position position="332"/>
    </location>
</feature>
<dbReference type="RefSeq" id="WP_207598014.1">
    <property type="nucleotide sequence ID" value="NZ_JAFNJU010000001.1"/>
</dbReference>
<dbReference type="Proteomes" id="UP000664218">
    <property type="component" value="Unassembled WGS sequence"/>
</dbReference>
<dbReference type="Pfam" id="PF01656">
    <property type="entry name" value="CbiA"/>
    <property type="match status" value="1"/>
</dbReference>
<comment type="miscellaneous">
    <text evidence="7">The a and c carboxylates of cobyrinate are activated for nucleophilic attack via formation of a phosphorylated intermediate by ATP. CbiA catalyzes first the amidation of the c-carboxylate, and then that of the a-carboxylate.</text>
</comment>
<evidence type="ECO:0000256" key="3">
    <source>
        <dbReference type="ARBA" id="ARBA00022741"/>
    </source>
</evidence>
<protein>
    <recommendedName>
        <fullName evidence="7">Cobyrinate a,c-diamide synthase</fullName>
        <ecNumber evidence="7">6.3.5.11</ecNumber>
    </recommendedName>
    <alternativeName>
        <fullName evidence="7">Cobyrinic acid a,c-diamide synthetase</fullName>
    </alternativeName>
</protein>
<dbReference type="SUPFAM" id="SSF52540">
    <property type="entry name" value="P-loop containing nucleoside triphosphate hydrolases"/>
    <property type="match status" value="1"/>
</dbReference>
<gene>
    <name evidence="7" type="primary">cbiA</name>
    <name evidence="10" type="ORF">J3A84_00370</name>
</gene>
<dbReference type="GO" id="GO:0005524">
    <property type="term" value="F:ATP binding"/>
    <property type="evidence" value="ECO:0007669"/>
    <property type="project" value="UniProtKB-UniRule"/>
</dbReference>
<evidence type="ECO:0000256" key="4">
    <source>
        <dbReference type="ARBA" id="ARBA00022840"/>
    </source>
</evidence>
<feature type="domain" description="CobB/CobQ-like glutamine amidotransferase" evidence="9">
    <location>
        <begin position="249"/>
        <end position="436"/>
    </location>
</feature>
<evidence type="ECO:0000256" key="1">
    <source>
        <dbReference type="ARBA" id="ARBA00001946"/>
    </source>
</evidence>
<dbReference type="Gene3D" id="3.40.50.300">
    <property type="entry name" value="P-loop containing nucleotide triphosphate hydrolases"/>
    <property type="match status" value="1"/>
</dbReference>
<dbReference type="Pfam" id="PF07685">
    <property type="entry name" value="GATase_3"/>
    <property type="match status" value="1"/>
</dbReference>
<comment type="domain">
    <text evidence="7">Comprises of two domains. The C-terminal domain contains the binding site for glutamine and catalyzes the hydrolysis of this substrate to glutamate and ammonia. The N-terminal domain is anticipated to bind ATP and cobyrinate and catalyzes the ultimate synthesis of the diamide product. The ammonia produced via the glutaminase domain is probably translocated to the adjacent domain via a molecular tunnel, where it reacts with an activated intermediate.</text>
</comment>
<dbReference type="InterPro" id="IPR002586">
    <property type="entry name" value="CobQ/CobB/MinD/ParA_Nub-bd_dom"/>
</dbReference>
<dbReference type="InterPro" id="IPR029062">
    <property type="entry name" value="Class_I_gatase-like"/>
</dbReference>
<dbReference type="Gene3D" id="3.40.50.880">
    <property type="match status" value="1"/>
</dbReference>
<comment type="pathway">
    <text evidence="7">Cofactor biosynthesis; adenosylcobalamin biosynthesis; cob(II)yrinate a,c-diamide from sirohydrochlorin (anaerobic route): step 10/10.</text>
</comment>
<keyword evidence="5 7" id="KW-0460">Magnesium</keyword>
<feature type="site" description="Increases nucleophilicity of active site Cys" evidence="7">
    <location>
        <position position="431"/>
    </location>
</feature>
<dbReference type="InterPro" id="IPR011698">
    <property type="entry name" value="GATase_3"/>
</dbReference>
<dbReference type="EC" id="6.3.5.11" evidence="7"/>
<dbReference type="HAMAP" id="MF_00027">
    <property type="entry name" value="CobB_CbiA"/>
    <property type="match status" value="1"/>
</dbReference>
<evidence type="ECO:0000313" key="10">
    <source>
        <dbReference type="EMBL" id="MBO1263493.1"/>
    </source>
</evidence>
<evidence type="ECO:0000256" key="2">
    <source>
        <dbReference type="ARBA" id="ARBA00022598"/>
    </source>
</evidence>
<dbReference type="CDD" id="cd03130">
    <property type="entry name" value="GATase1_CobB"/>
    <property type="match status" value="1"/>
</dbReference>